<accession>A0A0G4FSG5</accession>
<feature type="transmembrane region" description="Helical" evidence="2">
    <location>
        <begin position="169"/>
        <end position="192"/>
    </location>
</feature>
<dbReference type="EMBL" id="CDMY01000488">
    <property type="protein sequence ID" value="CEM17361.1"/>
    <property type="molecule type" value="Genomic_DNA"/>
</dbReference>
<gene>
    <name evidence="3" type="ORF">Vbra_21639</name>
</gene>
<proteinExistence type="predicted"/>
<feature type="transmembrane region" description="Helical" evidence="2">
    <location>
        <begin position="126"/>
        <end position="148"/>
    </location>
</feature>
<feature type="region of interest" description="Disordered" evidence="1">
    <location>
        <begin position="1"/>
        <end position="55"/>
    </location>
</feature>
<sequence length="281" mass="29970">MVGSPSIPVIDLPPDPADPVAASADLEQGGTSPMSSISSRPFDASPGASTVASASQRPDLRLAAVAARSGGAVSRAARTADGEQLKMKRFYSMNFYMLIVGHHLWFTTPLLFVFPPARDRALFDPYYWTFLFASLFVAAAHFFAMRVTKAVRVALSGRPVTSLPLNWRGRLFAAHAFCAILATAYIHFAVWAPMPQEAGFSGMGVHLVILVVLVALGLASAGAQYTQLAVPILQWNSRSSEEAPLVSAFNMVWGEATAGNGVLFLVELVGFAVGYTAALFS</sequence>
<organism evidence="3 4">
    <name type="scientific">Vitrella brassicaformis (strain CCMP3155)</name>
    <dbReference type="NCBI Taxonomy" id="1169540"/>
    <lineage>
        <taxon>Eukaryota</taxon>
        <taxon>Sar</taxon>
        <taxon>Alveolata</taxon>
        <taxon>Colpodellida</taxon>
        <taxon>Vitrellaceae</taxon>
        <taxon>Vitrella</taxon>
    </lineage>
</organism>
<keyword evidence="2" id="KW-1133">Transmembrane helix</keyword>
<dbReference type="Proteomes" id="UP000041254">
    <property type="component" value="Unassembled WGS sequence"/>
</dbReference>
<feature type="transmembrane region" description="Helical" evidence="2">
    <location>
        <begin position="95"/>
        <end position="114"/>
    </location>
</feature>
<reference evidence="3 4" key="1">
    <citation type="submission" date="2014-11" db="EMBL/GenBank/DDBJ databases">
        <authorList>
            <person name="Zhu J."/>
            <person name="Qi W."/>
            <person name="Song R."/>
        </authorList>
    </citation>
    <scope>NUCLEOTIDE SEQUENCE [LARGE SCALE GENOMIC DNA]</scope>
</reference>
<keyword evidence="2" id="KW-0812">Transmembrane</keyword>
<dbReference type="PhylomeDB" id="A0A0G4FSG5"/>
<feature type="transmembrane region" description="Helical" evidence="2">
    <location>
        <begin position="261"/>
        <end position="280"/>
    </location>
</feature>
<keyword evidence="4" id="KW-1185">Reference proteome</keyword>
<feature type="compositionally biased region" description="Polar residues" evidence="1">
    <location>
        <begin position="29"/>
        <end position="39"/>
    </location>
</feature>
<feature type="transmembrane region" description="Helical" evidence="2">
    <location>
        <begin position="198"/>
        <end position="219"/>
    </location>
</feature>
<dbReference type="AlphaFoldDB" id="A0A0G4FSG5"/>
<keyword evidence="2" id="KW-0472">Membrane</keyword>
<dbReference type="VEuPathDB" id="CryptoDB:Vbra_21639"/>
<name>A0A0G4FSG5_VITBC</name>
<dbReference type="InParanoid" id="A0A0G4FSG5"/>
<evidence type="ECO:0000256" key="1">
    <source>
        <dbReference type="SAM" id="MobiDB-lite"/>
    </source>
</evidence>
<protein>
    <submittedName>
        <fullName evidence="3">Uncharacterized protein</fullName>
    </submittedName>
</protein>
<evidence type="ECO:0000313" key="3">
    <source>
        <dbReference type="EMBL" id="CEM17361.1"/>
    </source>
</evidence>
<evidence type="ECO:0000313" key="4">
    <source>
        <dbReference type="Proteomes" id="UP000041254"/>
    </source>
</evidence>
<evidence type="ECO:0000256" key="2">
    <source>
        <dbReference type="SAM" id="Phobius"/>
    </source>
</evidence>